<feature type="domain" description="YcxB-like C-terminal" evidence="2">
    <location>
        <begin position="104"/>
        <end position="163"/>
    </location>
</feature>
<proteinExistence type="predicted"/>
<keyword evidence="4" id="KW-1185">Reference proteome</keyword>
<evidence type="ECO:0000259" key="2">
    <source>
        <dbReference type="Pfam" id="PF14317"/>
    </source>
</evidence>
<dbReference type="AlphaFoldDB" id="A0A3P7PA79"/>
<dbReference type="Pfam" id="PF14317">
    <property type="entry name" value="YcxB"/>
    <property type="match status" value="1"/>
</dbReference>
<dbReference type="Proteomes" id="UP000279029">
    <property type="component" value="Chromosome"/>
</dbReference>
<dbReference type="EMBL" id="LR130778">
    <property type="protein sequence ID" value="VDN47063.1"/>
    <property type="molecule type" value="Genomic_DNA"/>
</dbReference>
<keyword evidence="1" id="KW-0812">Transmembrane</keyword>
<dbReference type="InterPro" id="IPR025588">
    <property type="entry name" value="YcxB-like_C"/>
</dbReference>
<organism evidence="3 4">
    <name type="scientific">Petrocella atlantisensis</name>
    <dbReference type="NCBI Taxonomy" id="2173034"/>
    <lineage>
        <taxon>Bacteria</taxon>
        <taxon>Bacillati</taxon>
        <taxon>Bacillota</taxon>
        <taxon>Clostridia</taxon>
        <taxon>Lachnospirales</taxon>
        <taxon>Vallitaleaceae</taxon>
        <taxon>Petrocella</taxon>
    </lineage>
</organism>
<keyword evidence="1" id="KW-1133">Transmembrane helix</keyword>
<protein>
    <recommendedName>
        <fullName evidence="2">YcxB-like C-terminal domain-containing protein</fullName>
    </recommendedName>
</protein>
<sequence length="171" mass="19993">MFEFDSKMTKDDYIEFNKYHFENSKSVMKSFLLGRVMGPITFMLSIIAIGEIDNIIYMTVFFILSVVWFIYTPKYMWYTMKKRINKLIEENKEGDLFSGKHLIIDDLGIHHESEISSGTYNWSCVIKVCDIEKAIYIYVSSIQAVVIPKQFVIDQINVDELVKYCRSMATG</sequence>
<evidence type="ECO:0000256" key="1">
    <source>
        <dbReference type="SAM" id="Phobius"/>
    </source>
</evidence>
<keyword evidence="1" id="KW-0472">Membrane</keyword>
<feature type="transmembrane region" description="Helical" evidence="1">
    <location>
        <begin position="32"/>
        <end position="49"/>
    </location>
</feature>
<feature type="transmembrane region" description="Helical" evidence="1">
    <location>
        <begin position="55"/>
        <end position="73"/>
    </location>
</feature>
<evidence type="ECO:0000313" key="4">
    <source>
        <dbReference type="Proteomes" id="UP000279029"/>
    </source>
</evidence>
<name>A0A3P7PA79_9FIRM</name>
<evidence type="ECO:0000313" key="3">
    <source>
        <dbReference type="EMBL" id="VDN47063.1"/>
    </source>
</evidence>
<accession>A0A3P7PA79</accession>
<dbReference type="RefSeq" id="WP_125136463.1">
    <property type="nucleotide sequence ID" value="NZ_LR130778.1"/>
</dbReference>
<gene>
    <name evidence="3" type="ORF">PATL70BA_1187</name>
</gene>
<dbReference type="OrthoDB" id="339559at2"/>
<reference evidence="3 4" key="1">
    <citation type="submission" date="2018-09" db="EMBL/GenBank/DDBJ databases">
        <authorList>
            <person name="Postec A."/>
        </authorList>
    </citation>
    <scope>NUCLEOTIDE SEQUENCE [LARGE SCALE GENOMIC DNA]</scope>
    <source>
        <strain evidence="3">70B-A</strain>
    </source>
</reference>
<dbReference type="KEGG" id="cbar:PATL70BA_1187"/>